<comment type="caution">
    <text evidence="2">The sequence shown here is derived from an EMBL/GenBank/DDBJ whole genome shotgun (WGS) entry which is preliminary data.</text>
</comment>
<feature type="compositionally biased region" description="Basic and acidic residues" evidence="1">
    <location>
        <begin position="63"/>
        <end position="73"/>
    </location>
</feature>
<dbReference type="Proteomes" id="UP000033710">
    <property type="component" value="Unassembled WGS sequence"/>
</dbReference>
<accession>A0A0F2M136</accession>
<evidence type="ECO:0000256" key="1">
    <source>
        <dbReference type="SAM" id="MobiDB-lite"/>
    </source>
</evidence>
<sequence length="73" mass="7988">MASISRKGLLPTERQDIPAQGRIQAAAHPAKQANEKQEHKTARDTSTSTDAVAARVNGVVELNDTKYESEDRQ</sequence>
<feature type="region of interest" description="Disordered" evidence="1">
    <location>
        <begin position="1"/>
        <end position="73"/>
    </location>
</feature>
<dbReference type="RefSeq" id="XP_016586098.1">
    <property type="nucleotide sequence ID" value="XM_016731533.1"/>
</dbReference>
<dbReference type="EMBL" id="AXCR01000010">
    <property type="protein sequence ID" value="KJR83422.1"/>
    <property type="molecule type" value="Genomic_DNA"/>
</dbReference>
<dbReference type="VEuPathDB" id="FungiDB:SPSK_04738"/>
<dbReference type="KEGG" id="ssck:SPSK_04738"/>
<reference evidence="2 3" key="2">
    <citation type="journal article" date="2015" name="Eukaryot. Cell">
        <title>Asexual propagation of a virulent clone complex in a human and feline outbreak of sporotrichosis.</title>
        <authorList>
            <person name="Teixeira Mde M."/>
            <person name="Rodrigues A.M."/>
            <person name="Tsui C.K."/>
            <person name="de Almeida L.G."/>
            <person name="Van Diepeningen A.D."/>
            <person name="van den Ende B.G."/>
            <person name="Fernandes G.F."/>
            <person name="Kano R."/>
            <person name="Hamelin R.C."/>
            <person name="Lopes-Bezerra L.M."/>
            <person name="Vasconcelos A.T."/>
            <person name="de Hoog S."/>
            <person name="de Camargo Z.P."/>
            <person name="Felipe M.S."/>
        </authorList>
    </citation>
    <scope>NUCLEOTIDE SEQUENCE [LARGE SCALE GENOMIC DNA]</scope>
    <source>
        <strain evidence="2 3">1099-18</strain>
    </source>
</reference>
<evidence type="ECO:0000313" key="3">
    <source>
        <dbReference type="Proteomes" id="UP000033710"/>
    </source>
</evidence>
<gene>
    <name evidence="2" type="ORF">SPSK_04738</name>
</gene>
<dbReference type="AlphaFoldDB" id="A0A0F2M136"/>
<protein>
    <submittedName>
        <fullName evidence="2">Uncharacterized protein</fullName>
    </submittedName>
</protein>
<name>A0A0F2M136_SPOSC</name>
<reference evidence="2 3" key="1">
    <citation type="journal article" date="2014" name="BMC Genomics">
        <title>Comparative genomics of the major fungal agents of human and animal Sporotrichosis: Sporothrix schenckii and Sporothrix brasiliensis.</title>
        <authorList>
            <person name="Teixeira M.M."/>
            <person name="de Almeida L.G."/>
            <person name="Kubitschek-Barreira P."/>
            <person name="Alves F.L."/>
            <person name="Kioshima E.S."/>
            <person name="Abadio A.K."/>
            <person name="Fernandes L."/>
            <person name="Derengowski L.S."/>
            <person name="Ferreira K.S."/>
            <person name="Souza R.C."/>
            <person name="Ruiz J.C."/>
            <person name="de Andrade N.C."/>
            <person name="Paes H.C."/>
            <person name="Nicola A.M."/>
            <person name="Albuquerque P."/>
            <person name="Gerber A.L."/>
            <person name="Martins V.P."/>
            <person name="Peconick L.D."/>
            <person name="Neto A.V."/>
            <person name="Chaucanez C.B."/>
            <person name="Silva P.A."/>
            <person name="Cunha O.L."/>
            <person name="de Oliveira F.F."/>
            <person name="dos Santos T.C."/>
            <person name="Barros A.L."/>
            <person name="Soares M.A."/>
            <person name="de Oliveira L.M."/>
            <person name="Marini M.M."/>
            <person name="Villalobos-Duno H."/>
            <person name="Cunha M.M."/>
            <person name="de Hoog S."/>
            <person name="da Silveira J.F."/>
            <person name="Henrissat B."/>
            <person name="Nino-Vega G.A."/>
            <person name="Cisalpino P.S."/>
            <person name="Mora-Montes H.M."/>
            <person name="Almeida S.R."/>
            <person name="Stajich J.E."/>
            <person name="Lopes-Bezerra L.M."/>
            <person name="Vasconcelos A.T."/>
            <person name="Felipe M.S."/>
        </authorList>
    </citation>
    <scope>NUCLEOTIDE SEQUENCE [LARGE SCALE GENOMIC DNA]</scope>
    <source>
        <strain evidence="2 3">1099-18</strain>
    </source>
</reference>
<proteinExistence type="predicted"/>
<dbReference type="GeneID" id="27666810"/>
<feature type="compositionally biased region" description="Basic and acidic residues" evidence="1">
    <location>
        <begin position="33"/>
        <end position="43"/>
    </location>
</feature>
<organism evidence="2 3">
    <name type="scientific">Sporothrix schenckii 1099-18</name>
    <dbReference type="NCBI Taxonomy" id="1397361"/>
    <lineage>
        <taxon>Eukaryota</taxon>
        <taxon>Fungi</taxon>
        <taxon>Dikarya</taxon>
        <taxon>Ascomycota</taxon>
        <taxon>Pezizomycotina</taxon>
        <taxon>Sordariomycetes</taxon>
        <taxon>Sordariomycetidae</taxon>
        <taxon>Ophiostomatales</taxon>
        <taxon>Ophiostomataceae</taxon>
        <taxon>Sporothrix</taxon>
    </lineage>
</organism>
<evidence type="ECO:0000313" key="2">
    <source>
        <dbReference type="EMBL" id="KJR83422.1"/>
    </source>
</evidence>